<feature type="domain" description="MADF" evidence="1">
    <location>
        <begin position="5"/>
        <end position="95"/>
    </location>
</feature>
<dbReference type="InterPro" id="IPR039353">
    <property type="entry name" value="TF_Adf1"/>
</dbReference>
<evidence type="ECO:0000313" key="3">
    <source>
        <dbReference type="Proteomes" id="UP001153636"/>
    </source>
</evidence>
<evidence type="ECO:0000313" key="2">
    <source>
        <dbReference type="EMBL" id="CAH1105347.1"/>
    </source>
</evidence>
<dbReference type="EMBL" id="OV651831">
    <property type="protein sequence ID" value="CAH1105347.1"/>
    <property type="molecule type" value="Genomic_DNA"/>
</dbReference>
<name>A0A9P0CVB9_9CUCU</name>
<dbReference type="GO" id="GO:0006357">
    <property type="term" value="P:regulation of transcription by RNA polymerase II"/>
    <property type="evidence" value="ECO:0007669"/>
    <property type="project" value="TreeGrafter"/>
</dbReference>
<dbReference type="InterPro" id="IPR006578">
    <property type="entry name" value="MADF-dom"/>
</dbReference>
<gene>
    <name evidence="2" type="ORF">PSYICH_LOCUS6295</name>
</gene>
<reference evidence="2" key="1">
    <citation type="submission" date="2022-01" db="EMBL/GenBank/DDBJ databases">
        <authorList>
            <person name="King R."/>
        </authorList>
    </citation>
    <scope>NUCLEOTIDE SEQUENCE</scope>
</reference>
<protein>
    <recommendedName>
        <fullName evidence="1">MADF domain-containing protein</fullName>
    </recommendedName>
</protein>
<dbReference type="OrthoDB" id="6603924at2759"/>
<dbReference type="AlphaFoldDB" id="A0A9P0CVB9"/>
<dbReference type="SMART" id="SM00595">
    <property type="entry name" value="MADF"/>
    <property type="match status" value="1"/>
</dbReference>
<evidence type="ECO:0000259" key="1">
    <source>
        <dbReference type="PROSITE" id="PS51029"/>
    </source>
</evidence>
<sequence>MNCRKLIKCVQKNPELYDYYDIKYSNQQYRDIAWARVSEEVRQPAQVCKKKWLCLRDTYRRVLRKRKDMLKSDPLAKPRKWTYEDDIHFLLPHFHEKPTKTDQIKVEDVEFEENDVLEDKSDFFEEAPDNFTVTHFEDNETKGMQSVSEVNSEINTNATLKEDVTMHLTSETLVTFLLKELEDKTKIIKELENKSNNGANSTNEDFFAAIRKTVNNFSMINQNIVKSKIFSAVSEVELKELKEKQIVDVKNGIQCVEFIDQV</sequence>
<dbReference type="PANTHER" id="PTHR12243">
    <property type="entry name" value="MADF DOMAIN TRANSCRIPTION FACTOR"/>
    <property type="match status" value="1"/>
</dbReference>
<proteinExistence type="predicted"/>
<dbReference type="PROSITE" id="PS51029">
    <property type="entry name" value="MADF"/>
    <property type="match status" value="1"/>
</dbReference>
<organism evidence="2 3">
    <name type="scientific">Psylliodes chrysocephalus</name>
    <dbReference type="NCBI Taxonomy" id="3402493"/>
    <lineage>
        <taxon>Eukaryota</taxon>
        <taxon>Metazoa</taxon>
        <taxon>Ecdysozoa</taxon>
        <taxon>Arthropoda</taxon>
        <taxon>Hexapoda</taxon>
        <taxon>Insecta</taxon>
        <taxon>Pterygota</taxon>
        <taxon>Neoptera</taxon>
        <taxon>Endopterygota</taxon>
        <taxon>Coleoptera</taxon>
        <taxon>Polyphaga</taxon>
        <taxon>Cucujiformia</taxon>
        <taxon>Chrysomeloidea</taxon>
        <taxon>Chrysomelidae</taxon>
        <taxon>Galerucinae</taxon>
        <taxon>Alticini</taxon>
        <taxon>Psylliodes</taxon>
    </lineage>
</organism>
<accession>A0A9P0CVB9</accession>
<dbReference type="Proteomes" id="UP001153636">
    <property type="component" value="Chromosome 19"/>
</dbReference>
<dbReference type="GO" id="GO:0005667">
    <property type="term" value="C:transcription regulator complex"/>
    <property type="evidence" value="ECO:0007669"/>
    <property type="project" value="TreeGrafter"/>
</dbReference>
<dbReference type="Pfam" id="PF10545">
    <property type="entry name" value="MADF_DNA_bdg"/>
    <property type="match status" value="1"/>
</dbReference>
<dbReference type="PANTHER" id="PTHR12243:SF67">
    <property type="entry name" value="COREPRESSOR OF PANGOLIN, ISOFORM A-RELATED"/>
    <property type="match status" value="1"/>
</dbReference>
<dbReference type="GO" id="GO:0005634">
    <property type="term" value="C:nucleus"/>
    <property type="evidence" value="ECO:0007669"/>
    <property type="project" value="TreeGrafter"/>
</dbReference>
<keyword evidence="3" id="KW-1185">Reference proteome</keyword>